<dbReference type="EMBL" id="JAJATZ010000009">
    <property type="protein sequence ID" value="MCB5200572.1"/>
    <property type="molecule type" value="Genomic_DNA"/>
</dbReference>
<dbReference type="Proteomes" id="UP001138961">
    <property type="component" value="Unassembled WGS sequence"/>
</dbReference>
<proteinExistence type="predicted"/>
<keyword evidence="2" id="KW-1185">Reference proteome</keyword>
<reference evidence="1" key="1">
    <citation type="submission" date="2021-10" db="EMBL/GenBank/DDBJ databases">
        <title>Loktanella gaetbuli sp. nov., isolated from a tidal flat.</title>
        <authorList>
            <person name="Park S."/>
            <person name="Yoon J.-H."/>
        </authorList>
    </citation>
    <scope>NUCLEOTIDE SEQUENCE</scope>
    <source>
        <strain evidence="1">TSTF-M6</strain>
    </source>
</reference>
<sequence>MKLEIRSILAAGDIQKERLTLRVKADTDIGDYLICQTGSLGDTPNTDIAVTCWLPYKELLEGDLVVVYTKSGDPGEKVLKSGKKAHFYYIGSDRPVWNTANRGALLLYAPNWDFKLASDLVK</sequence>
<accession>A0ABS8BXV6</accession>
<dbReference type="RefSeq" id="WP_226749067.1">
    <property type="nucleotide sequence ID" value="NZ_JAJATZ010000009.1"/>
</dbReference>
<evidence type="ECO:0000313" key="2">
    <source>
        <dbReference type="Proteomes" id="UP001138961"/>
    </source>
</evidence>
<organism evidence="1 2">
    <name type="scientific">Loktanella gaetbuli</name>
    <dbReference type="NCBI Taxonomy" id="2881335"/>
    <lineage>
        <taxon>Bacteria</taxon>
        <taxon>Pseudomonadati</taxon>
        <taxon>Pseudomonadota</taxon>
        <taxon>Alphaproteobacteria</taxon>
        <taxon>Rhodobacterales</taxon>
        <taxon>Roseobacteraceae</taxon>
        <taxon>Loktanella</taxon>
    </lineage>
</organism>
<comment type="caution">
    <text evidence="1">The sequence shown here is derived from an EMBL/GenBank/DDBJ whole genome shotgun (WGS) entry which is preliminary data.</text>
</comment>
<name>A0ABS8BXV6_9RHOB</name>
<protein>
    <submittedName>
        <fullName evidence="1">Uncharacterized protein</fullName>
    </submittedName>
</protein>
<gene>
    <name evidence="1" type="ORF">LGQ03_15125</name>
</gene>
<evidence type="ECO:0000313" key="1">
    <source>
        <dbReference type="EMBL" id="MCB5200572.1"/>
    </source>
</evidence>